<evidence type="ECO:0000313" key="5">
    <source>
        <dbReference type="EMBL" id="ADN74757.1"/>
    </source>
</evidence>
<evidence type="ECO:0000256" key="2">
    <source>
        <dbReference type="ARBA" id="ARBA00021980"/>
    </source>
</evidence>
<feature type="domain" description="Nucleoside phosphorylase" evidence="4">
    <location>
        <begin position="18"/>
        <end position="233"/>
    </location>
</feature>
<dbReference type="EMBL" id="CP002209">
    <property type="protein sequence ID" value="ADN74757.1"/>
    <property type="molecule type" value="Genomic_DNA"/>
</dbReference>
<dbReference type="SUPFAM" id="SSF53167">
    <property type="entry name" value="Purine and uridine phosphorylases"/>
    <property type="match status" value="1"/>
</dbReference>
<dbReference type="GO" id="GO:0009116">
    <property type="term" value="P:nucleoside metabolic process"/>
    <property type="evidence" value="ECO:0007669"/>
    <property type="project" value="InterPro"/>
</dbReference>
<dbReference type="GeneID" id="67180786"/>
<evidence type="ECO:0000256" key="1">
    <source>
        <dbReference type="ARBA" id="ARBA00011888"/>
    </source>
</evidence>
<evidence type="ECO:0000256" key="3">
    <source>
        <dbReference type="ARBA" id="ARBA00048447"/>
    </source>
</evidence>
<dbReference type="HOGENOM" id="CLU_068457_0_1_6"/>
<reference evidence="5 6" key="1">
    <citation type="journal article" date="2010" name="Stand. Genomic Sci.">
        <title>Complete genome sequence of Ferrimonas balearica type strain (PAT).</title>
        <authorList>
            <person name="Nolan M."/>
            <person name="Sikorski J."/>
            <person name="Davenport K."/>
            <person name="Lucas S."/>
            <person name="Glavina Del Rio T."/>
            <person name="Tice H."/>
            <person name="Cheng J."/>
            <person name="Goodwin L."/>
            <person name="Pitluck S."/>
            <person name="Liolios K."/>
            <person name="Ivanova N."/>
            <person name="Mavromatis K."/>
            <person name="Ovchinnikova G."/>
            <person name="Pati A."/>
            <person name="Chen A."/>
            <person name="Palaniappan K."/>
            <person name="Land M."/>
            <person name="Hauser L."/>
            <person name="Chang Y."/>
            <person name="Jeffries C."/>
            <person name="Tapia R."/>
            <person name="Brettin T."/>
            <person name="Detter J."/>
            <person name="Han C."/>
            <person name="Yasawong M."/>
            <person name="Rohde M."/>
            <person name="Tindall B."/>
            <person name="Goker M."/>
            <person name="Woyke T."/>
            <person name="Bristow J."/>
            <person name="Eisen J."/>
            <person name="Markowitz V."/>
            <person name="Hugenholtz P."/>
            <person name="Kyrpides N."/>
            <person name="Klenk H."/>
            <person name="Lapidus A."/>
        </authorList>
    </citation>
    <scope>NUCLEOTIDE SEQUENCE [LARGE SCALE GENOMIC DNA]</scope>
    <source>
        <strain evidence="6">DSM 9799 / CCM 4581 / KCTC 23876 / PAT</strain>
    </source>
</reference>
<proteinExistence type="predicted"/>
<organism evidence="5 6">
    <name type="scientific">Ferrimonas balearica (strain DSM 9799 / CCM 4581 / KCTC 23876 / PAT)</name>
    <dbReference type="NCBI Taxonomy" id="550540"/>
    <lineage>
        <taxon>Bacteria</taxon>
        <taxon>Pseudomonadati</taxon>
        <taxon>Pseudomonadota</taxon>
        <taxon>Gammaproteobacteria</taxon>
        <taxon>Alteromonadales</taxon>
        <taxon>Ferrimonadaceae</taxon>
        <taxon>Ferrimonas</taxon>
    </lineage>
</organism>
<dbReference type="KEGG" id="fbl:Fbal_0543"/>
<dbReference type="CDD" id="cd17767">
    <property type="entry name" value="UP_EcUdp-like"/>
    <property type="match status" value="1"/>
</dbReference>
<gene>
    <name evidence="5" type="ordered locus">Fbal_0543</name>
</gene>
<dbReference type="EC" id="2.4.2.3" evidence="1"/>
<dbReference type="Proteomes" id="UP000006683">
    <property type="component" value="Chromosome"/>
</dbReference>
<comment type="catalytic activity">
    <reaction evidence="3">
        <text>uridine + phosphate = alpha-D-ribose 1-phosphate + uracil</text>
        <dbReference type="Rhea" id="RHEA:24388"/>
        <dbReference type="ChEBI" id="CHEBI:16704"/>
        <dbReference type="ChEBI" id="CHEBI:17568"/>
        <dbReference type="ChEBI" id="CHEBI:43474"/>
        <dbReference type="ChEBI" id="CHEBI:57720"/>
        <dbReference type="EC" id="2.4.2.3"/>
    </reaction>
</comment>
<evidence type="ECO:0000259" key="4">
    <source>
        <dbReference type="Pfam" id="PF01048"/>
    </source>
</evidence>
<dbReference type="Pfam" id="PF01048">
    <property type="entry name" value="PNP_UDP_1"/>
    <property type="match status" value="1"/>
</dbReference>
<dbReference type="Gene3D" id="3.40.50.1580">
    <property type="entry name" value="Nucleoside phosphorylase domain"/>
    <property type="match status" value="1"/>
</dbReference>
<dbReference type="OrthoDB" id="5296640at2"/>
<dbReference type="PANTHER" id="PTHR43691">
    <property type="entry name" value="URIDINE PHOSPHORYLASE"/>
    <property type="match status" value="1"/>
</dbReference>
<dbReference type="PANTHER" id="PTHR43691:SF11">
    <property type="entry name" value="FI09636P-RELATED"/>
    <property type="match status" value="1"/>
</dbReference>
<dbReference type="InterPro" id="IPR000845">
    <property type="entry name" value="Nucleoside_phosphorylase_d"/>
</dbReference>
<dbReference type="RefSeq" id="WP_013344063.1">
    <property type="nucleotide sequence ID" value="NC_014541.1"/>
</dbReference>
<dbReference type="STRING" id="550540.Fbal_0543"/>
<sequence>MSEKQPHILVSAADVSERVIVCGEPNRVNRIAAHLSEPQLLADNREYRVMKGQYNGVTITLCSTGIGAPSAMIALEELHQCGVRQMVRVGSAGALQPEIELGELVIAEAAVRDEGGSKAYVDAAYPAVGDRELTQALVQYCRDAGVPHHCGVVRSHDSFYTDDEARLCDYWHGKGVLGADMETAALMTLGRLRGMAVAAVLTNVVRYQQDVKAGVADYVAADEAMAEGEARAIRAALAALTR</sequence>
<keyword evidence="6" id="KW-1185">Reference proteome</keyword>
<dbReference type="eggNOG" id="COG2820">
    <property type="taxonomic scope" value="Bacteria"/>
</dbReference>
<name>E1SPU3_FERBD</name>
<dbReference type="GO" id="GO:0004850">
    <property type="term" value="F:uridine phosphorylase activity"/>
    <property type="evidence" value="ECO:0007669"/>
    <property type="project" value="UniProtKB-EC"/>
</dbReference>
<evidence type="ECO:0000313" key="6">
    <source>
        <dbReference type="Proteomes" id="UP000006683"/>
    </source>
</evidence>
<accession>E1SPU3</accession>
<dbReference type="AlphaFoldDB" id="E1SPU3"/>
<dbReference type="GO" id="GO:0005829">
    <property type="term" value="C:cytosol"/>
    <property type="evidence" value="ECO:0007669"/>
    <property type="project" value="TreeGrafter"/>
</dbReference>
<protein>
    <recommendedName>
        <fullName evidence="2">Uridine phosphorylase</fullName>
        <ecNumber evidence="1">2.4.2.3</ecNumber>
    </recommendedName>
</protein>
<dbReference type="InterPro" id="IPR035994">
    <property type="entry name" value="Nucleoside_phosphorylase_sf"/>
</dbReference>